<feature type="compositionally biased region" description="Basic residues" evidence="1">
    <location>
        <begin position="175"/>
        <end position="188"/>
    </location>
</feature>
<gene>
    <name evidence="2" type="ORF">Tci_888354</name>
</gene>
<comment type="caution">
    <text evidence="2">The sequence shown here is derived from an EMBL/GenBank/DDBJ whole genome shotgun (WGS) entry which is preliminary data.</text>
</comment>
<dbReference type="EMBL" id="BKCJ011292989">
    <property type="protein sequence ID" value="GFD16385.1"/>
    <property type="molecule type" value="Genomic_DNA"/>
</dbReference>
<dbReference type="AlphaFoldDB" id="A0A699TZE4"/>
<protein>
    <submittedName>
        <fullName evidence="2">Uncharacterized protein</fullName>
    </submittedName>
</protein>
<sequence length="203" mass="22591">RTRVVDGDGAPEAKLVLAHVQGVANGREGEQRNGVQHEHRAQAHRHFLVLGPQHRPDGRDGRTAANGGAARNEVHHVFAQPQPLTYEVAQKQRTEDGHDREQNPFFARLHRRVGVHAEAQADNRELQQLVGEGFGVAGEGVTHRLGQHQPQGKRNGRRGPGREAKHQKQPEQHLPQRKRAPKQLARRVQRAEDASGGFRLVEG</sequence>
<feature type="non-terminal residue" evidence="2">
    <location>
        <position position="203"/>
    </location>
</feature>
<reference evidence="2" key="1">
    <citation type="journal article" date="2019" name="Sci. Rep.">
        <title>Draft genome of Tanacetum cinerariifolium, the natural source of mosquito coil.</title>
        <authorList>
            <person name="Yamashiro T."/>
            <person name="Shiraishi A."/>
            <person name="Satake H."/>
            <person name="Nakayama K."/>
        </authorList>
    </citation>
    <scope>NUCLEOTIDE SEQUENCE</scope>
</reference>
<feature type="region of interest" description="Disordered" evidence="1">
    <location>
        <begin position="142"/>
        <end position="203"/>
    </location>
</feature>
<feature type="compositionally biased region" description="Basic and acidic residues" evidence="1">
    <location>
        <begin position="160"/>
        <end position="171"/>
    </location>
</feature>
<organism evidence="2">
    <name type="scientific">Tanacetum cinerariifolium</name>
    <name type="common">Dalmatian daisy</name>
    <name type="synonym">Chrysanthemum cinerariifolium</name>
    <dbReference type="NCBI Taxonomy" id="118510"/>
    <lineage>
        <taxon>Eukaryota</taxon>
        <taxon>Viridiplantae</taxon>
        <taxon>Streptophyta</taxon>
        <taxon>Embryophyta</taxon>
        <taxon>Tracheophyta</taxon>
        <taxon>Spermatophyta</taxon>
        <taxon>Magnoliopsida</taxon>
        <taxon>eudicotyledons</taxon>
        <taxon>Gunneridae</taxon>
        <taxon>Pentapetalae</taxon>
        <taxon>asterids</taxon>
        <taxon>campanulids</taxon>
        <taxon>Asterales</taxon>
        <taxon>Asteraceae</taxon>
        <taxon>Asteroideae</taxon>
        <taxon>Anthemideae</taxon>
        <taxon>Anthemidinae</taxon>
        <taxon>Tanacetum</taxon>
    </lineage>
</organism>
<evidence type="ECO:0000313" key="2">
    <source>
        <dbReference type="EMBL" id="GFD16385.1"/>
    </source>
</evidence>
<feature type="non-terminal residue" evidence="2">
    <location>
        <position position="1"/>
    </location>
</feature>
<name>A0A699TZE4_TANCI</name>
<proteinExistence type="predicted"/>
<accession>A0A699TZE4</accession>
<evidence type="ECO:0000256" key="1">
    <source>
        <dbReference type="SAM" id="MobiDB-lite"/>
    </source>
</evidence>